<dbReference type="AlphaFoldDB" id="A0AAE6G5R0"/>
<dbReference type="RefSeq" id="WP_140795394.1">
    <property type="nucleotide sequence ID" value="NZ_CP017169.1"/>
</dbReference>
<sequence length="192" mass="20958">MAKIVFLIDSSALPKGGASVNTAVSVGHPPLVVNDKPQDADYKVPVAKGENIRIYTEEQNHLTSVKLAPNGIIAHTFQGTQLKVADMKDSSKRPIDIPNFDMDPGPTPDFIAFGDDGVSWTQTPPSWSYWPNNPLIDQDLTASLTRSYIPYVTFNASTIVSGVLQYGLVFGLTRDGATVEYFYFDPYIVIGS</sequence>
<accession>A0AAE6G5R0</accession>
<dbReference type="Proteomes" id="UP000320179">
    <property type="component" value="Chromosome"/>
</dbReference>
<gene>
    <name evidence="1" type="ORF">BHS09_32410</name>
</gene>
<evidence type="ECO:0000313" key="2">
    <source>
        <dbReference type="Proteomes" id="UP000320179"/>
    </source>
</evidence>
<evidence type="ECO:0000313" key="1">
    <source>
        <dbReference type="EMBL" id="QDE71307.1"/>
    </source>
</evidence>
<proteinExistence type="predicted"/>
<protein>
    <submittedName>
        <fullName evidence="1">Uncharacterized protein</fullName>
    </submittedName>
</protein>
<name>A0AAE6G5R0_MYXXA</name>
<dbReference type="EMBL" id="CP017174">
    <property type="protein sequence ID" value="QDE71307.1"/>
    <property type="molecule type" value="Genomic_DNA"/>
</dbReference>
<reference evidence="1 2" key="1">
    <citation type="journal article" date="2019" name="Science">
        <title>Social genes are selection hotspots in kin groups of a soil microbe.</title>
        <authorList>
            <person name="Wielgoss S."/>
            <person name="Wolfensberger R."/>
            <person name="Sun L."/>
            <person name="Fiegna F."/>
            <person name="Velicer G.J."/>
        </authorList>
    </citation>
    <scope>NUCLEOTIDE SEQUENCE [LARGE SCALE GENOMIC DNA]</scope>
    <source>
        <strain evidence="1 2">MC3.5.9c15</strain>
    </source>
</reference>
<organism evidence="1 2">
    <name type="scientific">Myxococcus xanthus</name>
    <dbReference type="NCBI Taxonomy" id="34"/>
    <lineage>
        <taxon>Bacteria</taxon>
        <taxon>Pseudomonadati</taxon>
        <taxon>Myxococcota</taxon>
        <taxon>Myxococcia</taxon>
        <taxon>Myxococcales</taxon>
        <taxon>Cystobacterineae</taxon>
        <taxon>Myxococcaceae</taxon>
        <taxon>Myxococcus</taxon>
    </lineage>
</organism>